<evidence type="ECO:0000256" key="3">
    <source>
        <dbReference type="ARBA" id="ARBA00022448"/>
    </source>
</evidence>
<evidence type="ECO:0000256" key="8">
    <source>
        <dbReference type="ARBA" id="ARBA00023065"/>
    </source>
</evidence>
<evidence type="ECO:0000256" key="11">
    <source>
        <dbReference type="ARBA" id="ARBA00023303"/>
    </source>
</evidence>
<organism evidence="14 15">
    <name type="scientific">Atta cephalotes</name>
    <name type="common">Leafcutter ant</name>
    <dbReference type="NCBI Taxonomy" id="12957"/>
    <lineage>
        <taxon>Eukaryota</taxon>
        <taxon>Metazoa</taxon>
        <taxon>Ecdysozoa</taxon>
        <taxon>Arthropoda</taxon>
        <taxon>Hexapoda</taxon>
        <taxon>Insecta</taxon>
        <taxon>Pterygota</taxon>
        <taxon>Neoptera</taxon>
        <taxon>Endopterygota</taxon>
        <taxon>Hymenoptera</taxon>
        <taxon>Apocrita</taxon>
        <taxon>Aculeata</taxon>
        <taxon>Formicoidea</taxon>
        <taxon>Formicidae</taxon>
        <taxon>Myrmicinae</taxon>
        <taxon>Atta</taxon>
    </lineage>
</organism>
<keyword evidence="4 12" id="KW-0894">Sodium channel</keyword>
<dbReference type="STRING" id="12957.A0A158NXZ3"/>
<dbReference type="PANTHER" id="PTHR11690">
    <property type="entry name" value="AMILORIDE-SENSITIVE SODIUM CHANNEL-RELATED"/>
    <property type="match status" value="1"/>
</dbReference>
<accession>A0A158NXZ3</accession>
<dbReference type="GO" id="GO:0015280">
    <property type="term" value="F:ligand-gated sodium channel activity"/>
    <property type="evidence" value="ECO:0007669"/>
    <property type="project" value="TreeGrafter"/>
</dbReference>
<comment type="subcellular location">
    <subcellularLocation>
        <location evidence="1">Membrane</location>
        <topology evidence="1">Multi-pass membrane protein</topology>
    </subcellularLocation>
</comment>
<keyword evidence="9 13" id="KW-0472">Membrane</keyword>
<dbReference type="Proteomes" id="UP000005205">
    <property type="component" value="Unassembled WGS sequence"/>
</dbReference>
<dbReference type="InterPro" id="IPR001873">
    <property type="entry name" value="ENaC"/>
</dbReference>
<evidence type="ECO:0000313" key="15">
    <source>
        <dbReference type="Proteomes" id="UP000005205"/>
    </source>
</evidence>
<evidence type="ECO:0000256" key="12">
    <source>
        <dbReference type="RuleBase" id="RU000679"/>
    </source>
</evidence>
<sequence length="204" mass="23618">MKSSRTQIRHKVSIANAKCWNILKRQATEFCNNTGLHGYKYISQTQRSKTERTLKEYVSSISFLDNSWPEMNQKRQNLPKTLDDVNKVPCGCIPDCLLYYYPIESSFGILDNTVYYNGSNFSKRPSNTTSISNHSVIHIFFNDLVAFQYRRSVNYSWRNIFASFGGLLGLFAGFSLMSIFEFLYFFIIRVITDACINSMKHSNI</sequence>
<protein>
    <submittedName>
        <fullName evidence="14">Uncharacterized protein</fullName>
    </submittedName>
</protein>
<name>A0A158NXZ3_ATTCE</name>
<dbReference type="KEGG" id="acep:105625686"/>
<keyword evidence="11 12" id="KW-0407">Ion channel</keyword>
<evidence type="ECO:0000256" key="13">
    <source>
        <dbReference type="SAM" id="Phobius"/>
    </source>
</evidence>
<evidence type="ECO:0000256" key="5">
    <source>
        <dbReference type="ARBA" id="ARBA00022692"/>
    </source>
</evidence>
<reference evidence="15" key="1">
    <citation type="journal article" date="2011" name="PLoS Genet.">
        <title>The genome sequence of the leaf-cutter ant Atta cephalotes reveals insights into its obligate symbiotic lifestyle.</title>
        <authorList>
            <person name="Suen G."/>
            <person name="Teiling C."/>
            <person name="Li L."/>
            <person name="Holt C."/>
            <person name="Abouheif E."/>
            <person name="Bornberg-Bauer E."/>
            <person name="Bouffard P."/>
            <person name="Caldera E.J."/>
            <person name="Cash E."/>
            <person name="Cavanaugh A."/>
            <person name="Denas O."/>
            <person name="Elhaik E."/>
            <person name="Fave M.J."/>
            <person name="Gadau J."/>
            <person name="Gibson J.D."/>
            <person name="Graur D."/>
            <person name="Grubbs K.J."/>
            <person name="Hagen D.E."/>
            <person name="Harkins T.T."/>
            <person name="Helmkampf M."/>
            <person name="Hu H."/>
            <person name="Johnson B.R."/>
            <person name="Kim J."/>
            <person name="Marsh S.E."/>
            <person name="Moeller J.A."/>
            <person name="Munoz-Torres M.C."/>
            <person name="Murphy M.C."/>
            <person name="Naughton M.C."/>
            <person name="Nigam S."/>
            <person name="Overson R."/>
            <person name="Rajakumar R."/>
            <person name="Reese J.T."/>
            <person name="Scott J.J."/>
            <person name="Smith C.R."/>
            <person name="Tao S."/>
            <person name="Tsutsui N.D."/>
            <person name="Viljakainen L."/>
            <person name="Wissler L."/>
            <person name="Yandell M.D."/>
            <person name="Zimmer F."/>
            <person name="Taylor J."/>
            <person name="Slater S.C."/>
            <person name="Clifton S.W."/>
            <person name="Warren W.C."/>
            <person name="Elsik C.G."/>
            <person name="Smith C.D."/>
            <person name="Weinstock G.M."/>
            <person name="Gerardo N.M."/>
            <person name="Currie C.R."/>
        </authorList>
    </citation>
    <scope>NUCLEOTIDE SEQUENCE [LARGE SCALE GENOMIC DNA]</scope>
</reference>
<dbReference type="Pfam" id="PF00858">
    <property type="entry name" value="ASC"/>
    <property type="match status" value="1"/>
</dbReference>
<proteinExistence type="inferred from homology"/>
<evidence type="ECO:0000256" key="10">
    <source>
        <dbReference type="ARBA" id="ARBA00023201"/>
    </source>
</evidence>
<dbReference type="GO" id="GO:0005886">
    <property type="term" value="C:plasma membrane"/>
    <property type="evidence" value="ECO:0007669"/>
    <property type="project" value="TreeGrafter"/>
</dbReference>
<dbReference type="EMBL" id="ADTU01002800">
    <property type="status" value="NOT_ANNOTATED_CDS"/>
    <property type="molecule type" value="Genomic_DNA"/>
</dbReference>
<dbReference type="AlphaFoldDB" id="A0A158NXZ3"/>
<dbReference type="Gene3D" id="1.10.287.770">
    <property type="entry name" value="YojJ-like"/>
    <property type="match status" value="1"/>
</dbReference>
<dbReference type="OrthoDB" id="6502088at2759"/>
<keyword evidence="7" id="KW-0915">Sodium</keyword>
<keyword evidence="8 12" id="KW-0406">Ion transport</keyword>
<keyword evidence="10 12" id="KW-0739">Sodium transport</keyword>
<evidence type="ECO:0000256" key="6">
    <source>
        <dbReference type="ARBA" id="ARBA00022989"/>
    </source>
</evidence>
<dbReference type="EMBL" id="ADTU01002799">
    <property type="status" value="NOT_ANNOTATED_CDS"/>
    <property type="molecule type" value="Genomic_DNA"/>
</dbReference>
<evidence type="ECO:0000256" key="7">
    <source>
        <dbReference type="ARBA" id="ARBA00023053"/>
    </source>
</evidence>
<dbReference type="InParanoid" id="A0A158NXZ3"/>
<evidence type="ECO:0000313" key="14">
    <source>
        <dbReference type="EnsemblMetazoa" id="XP_012062401.1"/>
    </source>
</evidence>
<dbReference type="EnsemblMetazoa" id="XM_012207011.1">
    <property type="protein sequence ID" value="XP_012062401.1"/>
    <property type="gene ID" value="LOC105625686"/>
</dbReference>
<evidence type="ECO:0000256" key="9">
    <source>
        <dbReference type="ARBA" id="ARBA00023136"/>
    </source>
</evidence>
<keyword evidence="5 12" id="KW-0812">Transmembrane</keyword>
<gene>
    <name evidence="14" type="primary">105625686</name>
</gene>
<evidence type="ECO:0000256" key="2">
    <source>
        <dbReference type="ARBA" id="ARBA00007193"/>
    </source>
</evidence>
<evidence type="ECO:0000256" key="1">
    <source>
        <dbReference type="ARBA" id="ARBA00004141"/>
    </source>
</evidence>
<reference evidence="14" key="2">
    <citation type="submission" date="2016-04" db="UniProtKB">
        <authorList>
            <consortium name="EnsemblMetazoa"/>
        </authorList>
    </citation>
    <scope>IDENTIFICATION</scope>
</reference>
<comment type="similarity">
    <text evidence="2 12">Belongs to the amiloride-sensitive sodium channel (TC 1.A.6) family.</text>
</comment>
<feature type="transmembrane region" description="Helical" evidence="13">
    <location>
        <begin position="160"/>
        <end position="187"/>
    </location>
</feature>
<evidence type="ECO:0000256" key="4">
    <source>
        <dbReference type="ARBA" id="ARBA00022461"/>
    </source>
</evidence>
<keyword evidence="6 13" id="KW-1133">Transmembrane helix</keyword>
<dbReference type="PANTHER" id="PTHR11690:SF237">
    <property type="entry name" value="PICKPOCKET 16-RELATED"/>
    <property type="match status" value="1"/>
</dbReference>
<keyword evidence="3 12" id="KW-0813">Transport</keyword>
<keyword evidence="15" id="KW-1185">Reference proteome</keyword>